<dbReference type="RefSeq" id="WP_166283688.1">
    <property type="nucleotide sequence ID" value="NZ_JTHE03000122.1"/>
</dbReference>
<comment type="caution">
    <text evidence="2">The sequence shown here is derived from an EMBL/GenBank/DDBJ whole genome shotgun (WGS) entry which is preliminary data.</text>
</comment>
<evidence type="ECO:0000256" key="1">
    <source>
        <dbReference type="SAM" id="Phobius"/>
    </source>
</evidence>
<evidence type="ECO:0000313" key="3">
    <source>
        <dbReference type="Proteomes" id="UP000031561"/>
    </source>
</evidence>
<gene>
    <name evidence="2" type="ORF">QQ91_0021520</name>
</gene>
<dbReference type="Proteomes" id="UP000031561">
    <property type="component" value="Unassembled WGS sequence"/>
</dbReference>
<name>A0ABD4TA46_9CYAN</name>
<feature type="transmembrane region" description="Helical" evidence="1">
    <location>
        <begin position="63"/>
        <end position="86"/>
    </location>
</feature>
<evidence type="ECO:0008006" key="4">
    <source>
        <dbReference type="Google" id="ProtNLM"/>
    </source>
</evidence>
<keyword evidence="1" id="KW-0472">Membrane</keyword>
<keyword evidence="3" id="KW-1185">Reference proteome</keyword>
<feature type="transmembrane region" description="Helical" evidence="1">
    <location>
        <begin position="20"/>
        <end position="43"/>
    </location>
</feature>
<accession>A0ABD4TA46</accession>
<dbReference type="EMBL" id="JTHE03000122">
    <property type="protein sequence ID" value="MCM1985401.1"/>
    <property type="molecule type" value="Genomic_DNA"/>
</dbReference>
<evidence type="ECO:0000313" key="2">
    <source>
        <dbReference type="EMBL" id="MCM1985401.1"/>
    </source>
</evidence>
<organism evidence="2 3">
    <name type="scientific">Lyngbya confervoides BDU141951</name>
    <dbReference type="NCBI Taxonomy" id="1574623"/>
    <lineage>
        <taxon>Bacteria</taxon>
        <taxon>Bacillati</taxon>
        <taxon>Cyanobacteriota</taxon>
        <taxon>Cyanophyceae</taxon>
        <taxon>Oscillatoriophycideae</taxon>
        <taxon>Oscillatoriales</taxon>
        <taxon>Microcoleaceae</taxon>
        <taxon>Lyngbya</taxon>
    </lineage>
</organism>
<keyword evidence="1" id="KW-1133">Transmembrane helix</keyword>
<keyword evidence="1" id="KW-0812">Transmembrane</keyword>
<dbReference type="AlphaFoldDB" id="A0ABD4TA46"/>
<reference evidence="2 3" key="1">
    <citation type="journal article" date="2015" name="Genome Announc.">
        <title>Draft Genome Sequence of Filamentous Marine Cyanobacterium Lyngbya confervoides Strain BDU141951.</title>
        <authorList>
            <person name="Chandrababunaidu M.M."/>
            <person name="Sen D."/>
            <person name="Tripathy S."/>
        </authorList>
    </citation>
    <scope>NUCLEOTIDE SEQUENCE [LARGE SCALE GENOMIC DNA]</scope>
    <source>
        <strain evidence="2 3">BDU141951</strain>
    </source>
</reference>
<feature type="transmembrane region" description="Helical" evidence="1">
    <location>
        <begin position="98"/>
        <end position="126"/>
    </location>
</feature>
<protein>
    <recommendedName>
        <fullName evidence="4">DUF4064 domain-containing protein</fullName>
    </recommendedName>
</protein>
<proteinExistence type="predicted"/>
<sequence length="137" mass="14825">MQIQPNRDQEQLRLLSTLHYVMGGLTAAMSLFSLIHIGTGIFLLNAEDAFPIEEGASAPPPEFGWIFLGAGLGVLVLGITLAICLICSGRFLSRRTHYTFSFVVACLICLSVPLGTALGVFTILVLSRPTVKQIYGR</sequence>